<evidence type="ECO:0008006" key="3">
    <source>
        <dbReference type="Google" id="ProtNLM"/>
    </source>
</evidence>
<accession>A0ABY9MTQ1</accession>
<keyword evidence="2" id="KW-1185">Reference proteome</keyword>
<name>A0ABY9MTQ1_9GAMM</name>
<evidence type="ECO:0000313" key="1">
    <source>
        <dbReference type="EMBL" id="WML92039.1"/>
    </source>
</evidence>
<reference evidence="1 2" key="1">
    <citation type="submission" date="2023-08" db="EMBL/GenBank/DDBJ databases">
        <title>New molecular markers tilS and rpoB for phylogenetic and monitoring studies of the genus Thiothrix biodiversity.</title>
        <authorList>
            <person name="Ravin N.V."/>
            <person name="Smolyakov D."/>
            <person name="Markov N.D."/>
            <person name="Beletsky A.V."/>
            <person name="Mardanov A.V."/>
            <person name="Rudenko T.S."/>
            <person name="Grabovich M.Y."/>
        </authorList>
    </citation>
    <scope>NUCLEOTIDE SEQUENCE [LARGE SCALE GENOMIC DNA]</scope>
    <source>
        <strain evidence="1 2">MK1</strain>
    </source>
</reference>
<organism evidence="1 2">
    <name type="scientific">Thiothrix lacustris</name>
    <dbReference type="NCBI Taxonomy" id="525917"/>
    <lineage>
        <taxon>Bacteria</taxon>
        <taxon>Pseudomonadati</taxon>
        <taxon>Pseudomonadota</taxon>
        <taxon>Gammaproteobacteria</taxon>
        <taxon>Thiotrichales</taxon>
        <taxon>Thiotrichaceae</taxon>
        <taxon>Thiothrix</taxon>
    </lineage>
</organism>
<dbReference type="Proteomes" id="UP001236657">
    <property type="component" value="Chromosome"/>
</dbReference>
<evidence type="ECO:0000313" key="2">
    <source>
        <dbReference type="Proteomes" id="UP001236657"/>
    </source>
</evidence>
<proteinExistence type="predicted"/>
<dbReference type="RefSeq" id="WP_308392720.1">
    <property type="nucleotide sequence ID" value="NZ_CP133218.1"/>
</dbReference>
<protein>
    <recommendedName>
        <fullName evidence="3">SH3b domain-containing protein</fullName>
    </recommendedName>
</protein>
<sequence>MNMAYCGLLLVTALLSSCGQKTSRSEVDLPPKRLVATVYAVKTHTSDIACYRLPISNAPIVTHMHNQQQVKLVTSSNQLIQQDTEYWLHIYPSSDQDPACYLNIRNLVPVS</sequence>
<gene>
    <name evidence="1" type="ORF">RCF98_06775</name>
</gene>
<dbReference type="EMBL" id="CP133218">
    <property type="protein sequence ID" value="WML92039.1"/>
    <property type="molecule type" value="Genomic_DNA"/>
</dbReference>